<gene>
    <name evidence="1" type="ORF">METZ01_LOCUS187754</name>
</gene>
<reference evidence="1" key="1">
    <citation type="submission" date="2018-05" db="EMBL/GenBank/DDBJ databases">
        <authorList>
            <person name="Lanie J.A."/>
            <person name="Ng W.-L."/>
            <person name="Kazmierczak K.M."/>
            <person name="Andrzejewski T.M."/>
            <person name="Davidsen T.M."/>
            <person name="Wayne K.J."/>
            <person name="Tettelin H."/>
            <person name="Glass J.I."/>
            <person name="Rusch D."/>
            <person name="Podicherti R."/>
            <person name="Tsui H.-C.T."/>
            <person name="Winkler M.E."/>
        </authorList>
    </citation>
    <scope>NUCLEOTIDE SEQUENCE</scope>
</reference>
<evidence type="ECO:0000313" key="1">
    <source>
        <dbReference type="EMBL" id="SVB34900.1"/>
    </source>
</evidence>
<accession>A0A382D8Y9</accession>
<sequence length="149" mass="16574">MLTSLNIKNPGLRTLPPGVERYYVRGGGLSVIEVLPEDKIEIVNDEGKQTCEIVVFNSKGKSDLSILNLKENSNANFSKKTISQDEKISKLFKRKKFDLDKAKSSIIFDEDCVMGEKITLQSKDKCTVMLAAPGEAMNIHEQNPPTDLT</sequence>
<dbReference type="EMBL" id="UINC01038216">
    <property type="protein sequence ID" value="SVB34900.1"/>
    <property type="molecule type" value="Genomic_DNA"/>
</dbReference>
<organism evidence="1">
    <name type="scientific">marine metagenome</name>
    <dbReference type="NCBI Taxonomy" id="408172"/>
    <lineage>
        <taxon>unclassified sequences</taxon>
        <taxon>metagenomes</taxon>
        <taxon>ecological metagenomes</taxon>
    </lineage>
</organism>
<protein>
    <submittedName>
        <fullName evidence="1">Uncharacterized protein</fullName>
    </submittedName>
</protein>
<feature type="non-terminal residue" evidence="1">
    <location>
        <position position="149"/>
    </location>
</feature>
<proteinExistence type="predicted"/>
<name>A0A382D8Y9_9ZZZZ</name>
<dbReference type="AlphaFoldDB" id="A0A382D8Y9"/>